<reference evidence="1" key="2">
    <citation type="submission" date="2022-06" db="UniProtKB">
        <authorList>
            <consortium name="EnsemblMetazoa"/>
        </authorList>
    </citation>
    <scope>IDENTIFICATION</scope>
    <source>
        <strain evidence="1">PS312</strain>
    </source>
</reference>
<organism evidence="1 2">
    <name type="scientific">Pristionchus pacificus</name>
    <name type="common">Parasitic nematode worm</name>
    <dbReference type="NCBI Taxonomy" id="54126"/>
    <lineage>
        <taxon>Eukaryota</taxon>
        <taxon>Metazoa</taxon>
        <taxon>Ecdysozoa</taxon>
        <taxon>Nematoda</taxon>
        <taxon>Chromadorea</taxon>
        <taxon>Rhabditida</taxon>
        <taxon>Rhabditina</taxon>
        <taxon>Diplogasteromorpha</taxon>
        <taxon>Diplogasteroidea</taxon>
        <taxon>Neodiplogasteridae</taxon>
        <taxon>Pristionchus</taxon>
    </lineage>
</organism>
<gene>
    <name evidence="1" type="primary">WBGene00278123</name>
</gene>
<protein>
    <submittedName>
        <fullName evidence="1">Uncharacterized protein</fullName>
    </submittedName>
</protein>
<name>A0A2A6BY33_PRIPA</name>
<dbReference type="Proteomes" id="UP000005239">
    <property type="component" value="Unassembled WGS sequence"/>
</dbReference>
<dbReference type="AlphaFoldDB" id="A0A2A6BY33"/>
<sequence>MFMSAPSLHMTSTEVANYRVSLPYIYNMKYVFLENTASVSIETKFVDIVVFNPTALLLVIIYHIQARTRSYLLITHRAHLMAVRSIMEGLF</sequence>
<keyword evidence="2" id="KW-1185">Reference proteome</keyword>
<proteinExistence type="predicted"/>
<evidence type="ECO:0000313" key="1">
    <source>
        <dbReference type="EnsemblMetazoa" id="PPA39754.1"/>
    </source>
</evidence>
<accession>A0A2A6BY33</accession>
<evidence type="ECO:0000313" key="2">
    <source>
        <dbReference type="Proteomes" id="UP000005239"/>
    </source>
</evidence>
<accession>A0A8R1USZ3</accession>
<dbReference type="EnsemblMetazoa" id="PPA39754.1">
    <property type="protein sequence ID" value="PPA39754.1"/>
    <property type="gene ID" value="WBGene00278123"/>
</dbReference>
<reference evidence="2" key="1">
    <citation type="journal article" date="2008" name="Nat. Genet.">
        <title>The Pristionchus pacificus genome provides a unique perspective on nematode lifestyle and parasitism.</title>
        <authorList>
            <person name="Dieterich C."/>
            <person name="Clifton S.W."/>
            <person name="Schuster L.N."/>
            <person name="Chinwalla A."/>
            <person name="Delehaunty K."/>
            <person name="Dinkelacker I."/>
            <person name="Fulton L."/>
            <person name="Fulton R."/>
            <person name="Godfrey J."/>
            <person name="Minx P."/>
            <person name="Mitreva M."/>
            <person name="Roeseler W."/>
            <person name="Tian H."/>
            <person name="Witte H."/>
            <person name="Yang S.P."/>
            <person name="Wilson R.K."/>
            <person name="Sommer R.J."/>
        </authorList>
    </citation>
    <scope>NUCLEOTIDE SEQUENCE [LARGE SCALE GENOMIC DNA]</scope>
    <source>
        <strain evidence="2">PS312</strain>
    </source>
</reference>